<evidence type="ECO:0000313" key="2">
    <source>
        <dbReference type="Proteomes" id="UP000078512"/>
    </source>
</evidence>
<protein>
    <submittedName>
        <fullName evidence="1">Uncharacterized protein</fullName>
    </submittedName>
</protein>
<dbReference type="EMBL" id="KV442064">
    <property type="protein sequence ID" value="OAQ26715.1"/>
    <property type="molecule type" value="Genomic_DNA"/>
</dbReference>
<dbReference type="OrthoDB" id="2448738at2759"/>
<dbReference type="Proteomes" id="UP000078512">
    <property type="component" value="Unassembled WGS sequence"/>
</dbReference>
<keyword evidence="2" id="KW-1185">Reference proteome</keyword>
<reference evidence="1 2" key="1">
    <citation type="submission" date="2016-05" db="EMBL/GenBank/DDBJ databases">
        <title>Genome sequencing reveals origins of a unique bacterial endosymbiosis in the earliest lineages of terrestrial Fungi.</title>
        <authorList>
            <consortium name="DOE Joint Genome Institute"/>
            <person name="Uehling J."/>
            <person name="Gryganskyi A."/>
            <person name="Hameed K."/>
            <person name="Tschaplinski T."/>
            <person name="Misztal P."/>
            <person name="Wu S."/>
            <person name="Desiro A."/>
            <person name="Vande Pol N."/>
            <person name="Du Z.-Y."/>
            <person name="Zienkiewicz A."/>
            <person name="Zienkiewicz K."/>
            <person name="Morin E."/>
            <person name="Tisserant E."/>
            <person name="Splivallo R."/>
            <person name="Hainaut M."/>
            <person name="Henrissat B."/>
            <person name="Ohm R."/>
            <person name="Kuo A."/>
            <person name="Yan J."/>
            <person name="Lipzen A."/>
            <person name="Nolan M."/>
            <person name="Labutti K."/>
            <person name="Barry K."/>
            <person name="Goldstein A."/>
            <person name="Labbe J."/>
            <person name="Schadt C."/>
            <person name="Tuskan G."/>
            <person name="Grigoriev I."/>
            <person name="Martin F."/>
            <person name="Vilgalys R."/>
            <person name="Bonito G."/>
        </authorList>
    </citation>
    <scope>NUCLEOTIDE SEQUENCE [LARGE SCALE GENOMIC DNA]</scope>
    <source>
        <strain evidence="1 2">AG-77</strain>
    </source>
</reference>
<proteinExistence type="predicted"/>
<name>A0A197JNI4_9FUNG</name>
<organism evidence="1 2">
    <name type="scientific">Linnemannia elongata AG-77</name>
    <dbReference type="NCBI Taxonomy" id="1314771"/>
    <lineage>
        <taxon>Eukaryota</taxon>
        <taxon>Fungi</taxon>
        <taxon>Fungi incertae sedis</taxon>
        <taxon>Mucoromycota</taxon>
        <taxon>Mortierellomycotina</taxon>
        <taxon>Mortierellomycetes</taxon>
        <taxon>Mortierellales</taxon>
        <taxon>Mortierellaceae</taxon>
        <taxon>Linnemannia</taxon>
    </lineage>
</organism>
<gene>
    <name evidence="1" type="ORF">K457DRAFT_140175</name>
</gene>
<dbReference type="AlphaFoldDB" id="A0A197JNI4"/>
<evidence type="ECO:0000313" key="1">
    <source>
        <dbReference type="EMBL" id="OAQ26715.1"/>
    </source>
</evidence>
<sequence length="56" mass="6334">MALGNARQGRPGYLNHLAGLKKLERIAGSIKMDSEETKVTSEWREAVWMYEHCALS</sequence>
<accession>A0A197JNI4</accession>